<accession>A0A0F9Q4F3</accession>
<dbReference type="AlphaFoldDB" id="A0A0F9Q4F3"/>
<comment type="caution">
    <text evidence="2">The sequence shown here is derived from an EMBL/GenBank/DDBJ whole genome shotgun (WGS) entry which is preliminary data.</text>
</comment>
<evidence type="ECO:0000256" key="1">
    <source>
        <dbReference type="SAM" id="MobiDB-lite"/>
    </source>
</evidence>
<reference evidence="2" key="1">
    <citation type="journal article" date="2015" name="Nature">
        <title>Complex archaea that bridge the gap between prokaryotes and eukaryotes.</title>
        <authorList>
            <person name="Spang A."/>
            <person name="Saw J.H."/>
            <person name="Jorgensen S.L."/>
            <person name="Zaremba-Niedzwiedzka K."/>
            <person name="Martijn J."/>
            <person name="Lind A.E."/>
            <person name="van Eijk R."/>
            <person name="Schleper C."/>
            <person name="Guy L."/>
            <person name="Ettema T.J."/>
        </authorList>
    </citation>
    <scope>NUCLEOTIDE SEQUENCE</scope>
</reference>
<sequence length="382" mass="43930">MDRKVLKQKEKSQLKLDLFGLDPLIDQNYSHSFEIYDTVGKFEYDKKKKYRLSAAADDTEFVRQTEYNGLIINVSVTDANIERIMPDGTKKRVFVRPGAREEIIEDVLRKLATERRAEAYEITSGDSKGQQLVGIEFSLYEVYEELKRINNGKVQYSYSEIREAITVLNRAHLQFDAEDGSISFSAPFLPFLAFAEKATKGETKSFVCFHPMVTSIIMTANYRRYNYKKALSFKGQYTRLIYKRLCNRWIQAGPGNPYRVKLSTLVAAMKAPYKNLYQDKALLQDILEELIAERVIESYEATPKKIKAKIVDWLFELRATNEFAKQQAASNKTANRIAGKAQAQISDKRDHQQADEKGWWSEARAGQGDDSVQDIDQIPFDE</sequence>
<gene>
    <name evidence="2" type="ORF">LCGC14_0749460</name>
</gene>
<feature type="region of interest" description="Disordered" evidence="1">
    <location>
        <begin position="334"/>
        <end position="382"/>
    </location>
</feature>
<proteinExistence type="predicted"/>
<name>A0A0F9Q4F3_9ZZZZ</name>
<evidence type="ECO:0000313" key="2">
    <source>
        <dbReference type="EMBL" id="KKN38830.1"/>
    </source>
</evidence>
<feature type="compositionally biased region" description="Basic and acidic residues" evidence="1">
    <location>
        <begin position="346"/>
        <end position="359"/>
    </location>
</feature>
<protein>
    <submittedName>
        <fullName evidence="2">Uncharacterized protein</fullName>
    </submittedName>
</protein>
<dbReference type="EMBL" id="LAZR01001800">
    <property type="protein sequence ID" value="KKN38830.1"/>
    <property type="molecule type" value="Genomic_DNA"/>
</dbReference>
<organism evidence="2">
    <name type="scientific">marine sediment metagenome</name>
    <dbReference type="NCBI Taxonomy" id="412755"/>
    <lineage>
        <taxon>unclassified sequences</taxon>
        <taxon>metagenomes</taxon>
        <taxon>ecological metagenomes</taxon>
    </lineage>
</organism>